<dbReference type="STRING" id="185761.SAMN05660282_00936"/>
<dbReference type="GO" id="GO:0005886">
    <property type="term" value="C:plasma membrane"/>
    <property type="evidence" value="ECO:0007669"/>
    <property type="project" value="UniProtKB-SubCell"/>
</dbReference>
<protein>
    <submittedName>
        <fullName evidence="10">Predicted PurR-regulated permease PerM</fullName>
    </submittedName>
</protein>
<evidence type="ECO:0000256" key="6">
    <source>
        <dbReference type="ARBA" id="ARBA00022989"/>
    </source>
</evidence>
<evidence type="ECO:0000256" key="9">
    <source>
        <dbReference type="SAM" id="Phobius"/>
    </source>
</evidence>
<proteinExistence type="inferred from homology"/>
<feature type="compositionally biased region" description="Low complexity" evidence="8">
    <location>
        <begin position="26"/>
        <end position="39"/>
    </location>
</feature>
<dbReference type="Pfam" id="PF01594">
    <property type="entry name" value="AI-2E_transport"/>
    <property type="match status" value="1"/>
</dbReference>
<evidence type="ECO:0000256" key="1">
    <source>
        <dbReference type="ARBA" id="ARBA00004651"/>
    </source>
</evidence>
<feature type="transmembrane region" description="Helical" evidence="9">
    <location>
        <begin position="247"/>
        <end position="276"/>
    </location>
</feature>
<feature type="transmembrane region" description="Helical" evidence="9">
    <location>
        <begin position="312"/>
        <end position="334"/>
    </location>
</feature>
<gene>
    <name evidence="10" type="ORF">SAMN05660282_00936</name>
</gene>
<feature type="compositionally biased region" description="Polar residues" evidence="8">
    <location>
        <begin position="522"/>
        <end position="537"/>
    </location>
</feature>
<feature type="transmembrane region" description="Helical" evidence="9">
    <location>
        <begin position="366"/>
        <end position="390"/>
    </location>
</feature>
<feature type="transmembrane region" description="Helical" evidence="9">
    <location>
        <begin position="141"/>
        <end position="159"/>
    </location>
</feature>
<dbReference type="InterPro" id="IPR002549">
    <property type="entry name" value="AI-2E-like"/>
</dbReference>
<keyword evidence="5 9" id="KW-0812">Transmembrane</keyword>
<keyword evidence="4" id="KW-1003">Cell membrane</keyword>
<feature type="transmembrane region" description="Helical" evidence="9">
    <location>
        <begin position="171"/>
        <end position="192"/>
    </location>
</feature>
<keyword evidence="7 9" id="KW-0472">Membrane</keyword>
<dbReference type="Proteomes" id="UP000199065">
    <property type="component" value="Unassembled WGS sequence"/>
</dbReference>
<feature type="transmembrane region" description="Helical" evidence="9">
    <location>
        <begin position="410"/>
        <end position="441"/>
    </location>
</feature>
<accession>A0A1I2S251</accession>
<organism evidence="10 11">
    <name type="scientific">Corynebacterium spheniscorum</name>
    <dbReference type="NCBI Taxonomy" id="185761"/>
    <lineage>
        <taxon>Bacteria</taxon>
        <taxon>Bacillati</taxon>
        <taxon>Actinomycetota</taxon>
        <taxon>Actinomycetes</taxon>
        <taxon>Mycobacteriales</taxon>
        <taxon>Corynebacteriaceae</taxon>
        <taxon>Corynebacterium</taxon>
    </lineage>
</organism>
<dbReference type="GO" id="GO:0055085">
    <property type="term" value="P:transmembrane transport"/>
    <property type="evidence" value="ECO:0007669"/>
    <property type="project" value="TreeGrafter"/>
</dbReference>
<evidence type="ECO:0000256" key="3">
    <source>
        <dbReference type="ARBA" id="ARBA00022448"/>
    </source>
</evidence>
<evidence type="ECO:0000256" key="2">
    <source>
        <dbReference type="ARBA" id="ARBA00009773"/>
    </source>
</evidence>
<dbReference type="EMBL" id="FOPJ01000004">
    <property type="protein sequence ID" value="SFG44917.1"/>
    <property type="molecule type" value="Genomic_DNA"/>
</dbReference>
<evidence type="ECO:0000256" key="4">
    <source>
        <dbReference type="ARBA" id="ARBA00022475"/>
    </source>
</evidence>
<dbReference type="AlphaFoldDB" id="A0A1I2S251"/>
<feature type="compositionally biased region" description="Polar residues" evidence="8">
    <location>
        <begin position="40"/>
        <end position="51"/>
    </location>
</feature>
<feature type="transmembrane region" description="Helical" evidence="9">
    <location>
        <begin position="340"/>
        <end position="359"/>
    </location>
</feature>
<evidence type="ECO:0000256" key="7">
    <source>
        <dbReference type="ARBA" id="ARBA00023136"/>
    </source>
</evidence>
<evidence type="ECO:0000313" key="10">
    <source>
        <dbReference type="EMBL" id="SFG44917.1"/>
    </source>
</evidence>
<keyword evidence="11" id="KW-1185">Reference proteome</keyword>
<keyword evidence="6 9" id="KW-1133">Transmembrane helix</keyword>
<evidence type="ECO:0000256" key="5">
    <source>
        <dbReference type="ARBA" id="ARBA00022692"/>
    </source>
</evidence>
<evidence type="ECO:0000313" key="11">
    <source>
        <dbReference type="Proteomes" id="UP000199065"/>
    </source>
</evidence>
<sequence length="560" mass="59936">MSSAAEVGVYGTMNTMSDRSSRDSHSTTPAADSADGGSACSTPATPQSLAKSNARDRVAKQDTSAAGSAPKKVDTRAALQASPEAEADADFVGLDPEDDRIDRIVVVGEGVRAAATWAVRLLILLAVTVASWYVMKTFWRGVLPVLLSLILCTVLVAPVSWMRKHRIPAGLAAAITLLCSFAGMGTLITFIAPDVLRQSRILYLQAFEGIQSAQLWLQGPPLNLDPADLDRWVNDAAKWLQENSGKIAGGIFSGIGLATTAAFTLMVVLVLTFFFLKDGHRFLPWLSNVVGRRTGWHLTEVLTRAWTTLSGFIRAQALVSLIDAVFIGLGIKLIGVPMALALSVLTFFAGFIPIVGAVVAGAIAVFVALASLGLGPALLTLLVVLVVQQLEGNVLSPILQSKAMNLHPVIVLVSVTIGGGLFGIMGAFLAVPFAAMVAVGFRYLQDMTTLRTGEKTSQDITFSTPEGLLAGRYAEEAGRRLRESMREELIVVNEDILDRDTEDLDAEATLRTPEPSRVDPTVTPSASRTDAPSSAQIRSKLRQTRSTLGKRLVRKFDKKR</sequence>
<feature type="region of interest" description="Disordered" evidence="8">
    <location>
        <begin position="1"/>
        <end position="89"/>
    </location>
</feature>
<comment type="subcellular location">
    <subcellularLocation>
        <location evidence="1">Cell membrane</location>
        <topology evidence="1">Multi-pass membrane protein</topology>
    </subcellularLocation>
</comment>
<dbReference type="PANTHER" id="PTHR21716:SF53">
    <property type="entry name" value="PERMEASE PERM-RELATED"/>
    <property type="match status" value="1"/>
</dbReference>
<feature type="region of interest" description="Disordered" evidence="8">
    <location>
        <begin position="507"/>
        <end position="545"/>
    </location>
</feature>
<name>A0A1I2S251_9CORY</name>
<comment type="similarity">
    <text evidence="2">Belongs to the autoinducer-2 exporter (AI-2E) (TC 2.A.86) family.</text>
</comment>
<evidence type="ECO:0000256" key="8">
    <source>
        <dbReference type="SAM" id="MobiDB-lite"/>
    </source>
</evidence>
<feature type="transmembrane region" description="Helical" evidence="9">
    <location>
        <begin position="117"/>
        <end position="135"/>
    </location>
</feature>
<reference evidence="10 11" key="1">
    <citation type="submission" date="2016-10" db="EMBL/GenBank/DDBJ databases">
        <authorList>
            <person name="de Groot N.N."/>
        </authorList>
    </citation>
    <scope>NUCLEOTIDE SEQUENCE [LARGE SCALE GENOMIC DNA]</scope>
    <source>
        <strain>J11</strain>
        <strain evidence="11">PG 39</strain>
    </source>
</reference>
<keyword evidence="3" id="KW-0813">Transport</keyword>
<dbReference type="PANTHER" id="PTHR21716">
    <property type="entry name" value="TRANSMEMBRANE PROTEIN"/>
    <property type="match status" value="1"/>
</dbReference>